<dbReference type="EMBL" id="LAZR01052171">
    <property type="protein sequence ID" value="KKK83551.1"/>
    <property type="molecule type" value="Genomic_DNA"/>
</dbReference>
<sequence>MDESLSDKIDIMYEDNIPTLFVKEAVKKETLLLADLNAGKITSLEFFKERNKIFGRKLI</sequence>
<dbReference type="AlphaFoldDB" id="A0A0F9BGK5"/>
<accession>A0A0F9BGK5</accession>
<organism evidence="1">
    <name type="scientific">marine sediment metagenome</name>
    <dbReference type="NCBI Taxonomy" id="412755"/>
    <lineage>
        <taxon>unclassified sequences</taxon>
        <taxon>metagenomes</taxon>
        <taxon>ecological metagenomes</taxon>
    </lineage>
</organism>
<name>A0A0F9BGK5_9ZZZZ</name>
<protein>
    <submittedName>
        <fullName evidence="1">Uncharacterized protein</fullName>
    </submittedName>
</protein>
<proteinExistence type="predicted"/>
<comment type="caution">
    <text evidence="1">The sequence shown here is derived from an EMBL/GenBank/DDBJ whole genome shotgun (WGS) entry which is preliminary data.</text>
</comment>
<evidence type="ECO:0000313" key="1">
    <source>
        <dbReference type="EMBL" id="KKK83551.1"/>
    </source>
</evidence>
<reference evidence="1" key="1">
    <citation type="journal article" date="2015" name="Nature">
        <title>Complex archaea that bridge the gap between prokaryotes and eukaryotes.</title>
        <authorList>
            <person name="Spang A."/>
            <person name="Saw J.H."/>
            <person name="Jorgensen S.L."/>
            <person name="Zaremba-Niedzwiedzka K."/>
            <person name="Martijn J."/>
            <person name="Lind A.E."/>
            <person name="van Eijk R."/>
            <person name="Schleper C."/>
            <person name="Guy L."/>
            <person name="Ettema T.J."/>
        </authorList>
    </citation>
    <scope>NUCLEOTIDE SEQUENCE</scope>
</reference>
<gene>
    <name evidence="1" type="ORF">LCGC14_2792260</name>
</gene>